<dbReference type="InterPro" id="IPR036397">
    <property type="entry name" value="RNaseH_sf"/>
</dbReference>
<keyword evidence="4" id="KW-0677">Repeat</keyword>
<dbReference type="PROSITE" id="PS51147">
    <property type="entry name" value="PFTA"/>
    <property type="match status" value="2"/>
</dbReference>
<comment type="similarity">
    <text evidence="1">Belongs to the protein prenyltransferase subunit alpha family.</text>
</comment>
<protein>
    <recommendedName>
        <fullName evidence="6">Retrotransposon gag domain-containing protein</fullName>
    </recommendedName>
</protein>
<reference evidence="7" key="1">
    <citation type="submission" date="2019-10" db="EMBL/GenBank/DDBJ databases">
        <authorList>
            <person name="Zhang R."/>
            <person name="Pan Y."/>
            <person name="Wang J."/>
            <person name="Ma R."/>
            <person name="Yu S."/>
        </authorList>
    </citation>
    <scope>NUCLEOTIDE SEQUENCE</scope>
    <source>
        <strain evidence="7">LA-IB0</strain>
        <tissue evidence="7">Leaf</tissue>
    </source>
</reference>
<evidence type="ECO:0000256" key="4">
    <source>
        <dbReference type="ARBA" id="ARBA00022737"/>
    </source>
</evidence>
<dbReference type="PANTHER" id="PTHR11129">
    <property type="entry name" value="PROTEIN FARNESYLTRANSFERASE ALPHA SUBUNIT/RAB GERANYLGERANYL TRANSFERASE ALPHA SUBUNIT"/>
    <property type="match status" value="1"/>
</dbReference>
<dbReference type="EMBL" id="WHWC01000014">
    <property type="protein sequence ID" value="KAG8369460.1"/>
    <property type="molecule type" value="Genomic_DNA"/>
</dbReference>
<dbReference type="Gene3D" id="1.25.40.120">
    <property type="entry name" value="Protein prenylyltransferase"/>
    <property type="match status" value="1"/>
</dbReference>
<evidence type="ECO:0000313" key="8">
    <source>
        <dbReference type="Proteomes" id="UP000826271"/>
    </source>
</evidence>
<evidence type="ECO:0000256" key="3">
    <source>
        <dbReference type="ARBA" id="ARBA00022679"/>
    </source>
</evidence>
<keyword evidence="3" id="KW-0808">Transferase</keyword>
<dbReference type="PANTHER" id="PTHR11129:SF10">
    <property type="entry name" value="PROTEIN PRENYLYLTRANSFERASE SUPERFAMILY PROTEIN"/>
    <property type="match status" value="1"/>
</dbReference>
<dbReference type="Pfam" id="PF03732">
    <property type="entry name" value="Retrotrans_gag"/>
    <property type="match status" value="1"/>
</dbReference>
<keyword evidence="2" id="KW-0637">Prenyltransferase</keyword>
<dbReference type="GO" id="GO:0005953">
    <property type="term" value="C:CAAX-protein geranylgeranyltransferase complex"/>
    <property type="evidence" value="ECO:0007669"/>
    <property type="project" value="TreeGrafter"/>
</dbReference>
<dbReference type="InterPro" id="IPR005162">
    <property type="entry name" value="Retrotrans_gag_dom"/>
</dbReference>
<dbReference type="GO" id="GO:0005965">
    <property type="term" value="C:protein farnesyltransferase complex"/>
    <property type="evidence" value="ECO:0007669"/>
    <property type="project" value="TreeGrafter"/>
</dbReference>
<evidence type="ECO:0000256" key="2">
    <source>
        <dbReference type="ARBA" id="ARBA00022602"/>
    </source>
</evidence>
<proteinExistence type="inferred from homology"/>
<dbReference type="GO" id="GO:0003676">
    <property type="term" value="F:nucleic acid binding"/>
    <property type="evidence" value="ECO:0007669"/>
    <property type="project" value="InterPro"/>
</dbReference>
<feature type="domain" description="Retrotransposon gag" evidence="6">
    <location>
        <begin position="1"/>
        <end position="64"/>
    </location>
</feature>
<name>A0AAV6WR24_9LAMI</name>
<dbReference type="Proteomes" id="UP000826271">
    <property type="component" value="Unassembled WGS sequence"/>
</dbReference>
<dbReference type="InterPro" id="IPR002088">
    <property type="entry name" value="Prenyl_trans_a"/>
</dbReference>
<gene>
    <name evidence="7" type="ORF">BUALT_Bualt14G0016000</name>
</gene>
<dbReference type="Gene3D" id="3.30.420.10">
    <property type="entry name" value="Ribonuclease H-like superfamily/Ribonuclease H"/>
    <property type="match status" value="1"/>
</dbReference>
<evidence type="ECO:0000259" key="6">
    <source>
        <dbReference type="Pfam" id="PF03732"/>
    </source>
</evidence>
<evidence type="ECO:0000256" key="5">
    <source>
        <dbReference type="SAM" id="MobiDB-lite"/>
    </source>
</evidence>
<evidence type="ECO:0000313" key="7">
    <source>
        <dbReference type="EMBL" id="KAG8369460.1"/>
    </source>
</evidence>
<sequence length="730" mass="83212">MKEELKRKFLPNNYRQDAFLKFHNFKQKELFVAEYTAEFENLMMRYKVLEPEEQIIACYLGGLKSKIYCPNCKIIALVEEDIDAETNDPSESIEEETRENEEITYEDHAQAEFAYNRSSSQTTGKSPFEVLYGMNPTSPLDLVPLPITNQYSGDGENHANFDNVNVADPSPYSGQEVELDSRTSLSQPGENETEESLVMLNLPKWIPLSGEFYRESVLVFPPNFSLHIFPVSKTEPKQNHKWVEGESEQRYKGKLAPQQEHKVRCGAAHTGVASPGNDSEMRRVSSTNARAAASKLACRDEVGFVHPTQFAALNEEVHTSPSLADEISEQSFWHSEHKLGISTAVVVPLYNAAKHVFMDAYKQYRMLRDSHVQKDESLDDKGLMCSTSSLNIVESEVMKHSRALVLLSCDFGTAWNSRKLIVSMKLLLPMFVDELLLSALVLSYSPKSERAWSHRRWVIKMIAGKCPHLQEIVERESELVKTIAENSKMNYRAWNHRCWLVSYMSDSQVLRELQNSRDWAGLHVADNSCFHYRAVSFKIFVSNNACVLNNLRLLLQMVENVQNNNDRDALLGAEFHKMWKCRNYFSSGDGCMTGGARLGRDVDKALHRKRGLDFGGICFMKALWLHRRFLSLLWMKHLASDEVCDVSMFINDELTLVHSCTIIPDDDFGDYQAQATCSATYIMWLAKQMPKTFGVELQKNSHCEALKALMNDVGKGWLWDSVTTSCRSVQ</sequence>
<dbReference type="AlphaFoldDB" id="A0AAV6WR24"/>
<keyword evidence="8" id="KW-1185">Reference proteome</keyword>
<comment type="caution">
    <text evidence="7">The sequence shown here is derived from an EMBL/GenBank/DDBJ whole genome shotgun (WGS) entry which is preliminary data.</text>
</comment>
<dbReference type="Pfam" id="PF01239">
    <property type="entry name" value="PPTA"/>
    <property type="match status" value="2"/>
</dbReference>
<feature type="region of interest" description="Disordered" evidence="5">
    <location>
        <begin position="145"/>
        <end position="193"/>
    </location>
</feature>
<accession>A0AAV6WR24</accession>
<evidence type="ECO:0000256" key="1">
    <source>
        <dbReference type="ARBA" id="ARBA00006734"/>
    </source>
</evidence>
<dbReference type="SUPFAM" id="SSF48439">
    <property type="entry name" value="Protein prenylyltransferase"/>
    <property type="match status" value="1"/>
</dbReference>
<dbReference type="GO" id="GO:0004660">
    <property type="term" value="F:protein farnesyltransferase activity"/>
    <property type="evidence" value="ECO:0007669"/>
    <property type="project" value="TreeGrafter"/>
</dbReference>
<dbReference type="GO" id="GO:0004662">
    <property type="term" value="F:CAAX-protein geranylgeranyltransferase activity"/>
    <property type="evidence" value="ECO:0007669"/>
    <property type="project" value="TreeGrafter"/>
</dbReference>
<organism evidence="7 8">
    <name type="scientific">Buddleja alternifolia</name>
    <dbReference type="NCBI Taxonomy" id="168488"/>
    <lineage>
        <taxon>Eukaryota</taxon>
        <taxon>Viridiplantae</taxon>
        <taxon>Streptophyta</taxon>
        <taxon>Embryophyta</taxon>
        <taxon>Tracheophyta</taxon>
        <taxon>Spermatophyta</taxon>
        <taxon>Magnoliopsida</taxon>
        <taxon>eudicotyledons</taxon>
        <taxon>Gunneridae</taxon>
        <taxon>Pentapetalae</taxon>
        <taxon>asterids</taxon>
        <taxon>lamiids</taxon>
        <taxon>Lamiales</taxon>
        <taxon>Scrophulariaceae</taxon>
        <taxon>Buddlejeae</taxon>
        <taxon>Buddleja</taxon>
    </lineage>
</organism>